<dbReference type="GO" id="GO:0003677">
    <property type="term" value="F:DNA binding"/>
    <property type="evidence" value="ECO:0007669"/>
    <property type="project" value="UniProtKB-KW"/>
</dbReference>
<feature type="non-terminal residue" evidence="6">
    <location>
        <position position="1"/>
    </location>
</feature>
<gene>
    <name evidence="6" type="ORF">CR513_05906</name>
</gene>
<evidence type="ECO:0000313" key="6">
    <source>
        <dbReference type="EMBL" id="RDY09683.1"/>
    </source>
</evidence>
<comment type="caution">
    <text evidence="6">The sequence shown here is derived from an EMBL/GenBank/DDBJ whole genome shotgun (WGS) entry which is preliminary data.</text>
</comment>
<reference evidence="6" key="1">
    <citation type="submission" date="2018-05" db="EMBL/GenBank/DDBJ databases">
        <title>Draft genome of Mucuna pruriens seed.</title>
        <authorList>
            <person name="Nnadi N.E."/>
            <person name="Vos R."/>
            <person name="Hasami M.H."/>
            <person name="Devisetty U.K."/>
            <person name="Aguiy J.C."/>
        </authorList>
    </citation>
    <scope>NUCLEOTIDE SEQUENCE [LARGE SCALE GENOMIC DNA]</scope>
    <source>
        <strain evidence="6">JCA_2017</strain>
    </source>
</reference>
<dbReference type="Proteomes" id="UP000257109">
    <property type="component" value="Unassembled WGS sequence"/>
</dbReference>
<dbReference type="EMBL" id="QJKJ01000991">
    <property type="protein sequence ID" value="RDY09683.1"/>
    <property type="molecule type" value="Genomic_DNA"/>
</dbReference>
<name>A0A371I3V8_MUCPR</name>
<keyword evidence="4" id="KW-0804">Transcription</keyword>
<keyword evidence="3" id="KW-0238">DNA-binding</keyword>
<accession>A0A371I3V8</accession>
<comment type="subcellular location">
    <subcellularLocation>
        <location evidence="1">Nucleus</location>
    </subcellularLocation>
</comment>
<dbReference type="PANTHER" id="PTHR31541">
    <property type="entry name" value="B3 DOMAIN PLANT PROTEIN-RELATED"/>
    <property type="match status" value="1"/>
</dbReference>
<keyword evidence="7" id="KW-1185">Reference proteome</keyword>
<evidence type="ECO:0000313" key="7">
    <source>
        <dbReference type="Proteomes" id="UP000257109"/>
    </source>
</evidence>
<dbReference type="PANTHER" id="PTHR31541:SF33">
    <property type="entry name" value="DUF313 DOMAIN PROTEIN"/>
    <property type="match status" value="1"/>
</dbReference>
<keyword evidence="2" id="KW-0805">Transcription regulation</keyword>
<dbReference type="GO" id="GO:0005634">
    <property type="term" value="C:nucleus"/>
    <property type="evidence" value="ECO:0007669"/>
    <property type="project" value="UniProtKB-SubCell"/>
</dbReference>
<evidence type="ECO:0000256" key="5">
    <source>
        <dbReference type="ARBA" id="ARBA00023242"/>
    </source>
</evidence>
<protein>
    <submittedName>
        <fullName evidence="6">B3 domain-containing protein</fullName>
    </submittedName>
</protein>
<evidence type="ECO:0000256" key="3">
    <source>
        <dbReference type="ARBA" id="ARBA00023125"/>
    </source>
</evidence>
<keyword evidence="5" id="KW-0539">Nucleus</keyword>
<dbReference type="STRING" id="157652.A0A371I3V8"/>
<organism evidence="6 7">
    <name type="scientific">Mucuna pruriens</name>
    <name type="common">Velvet bean</name>
    <name type="synonym">Dolichos pruriens</name>
    <dbReference type="NCBI Taxonomy" id="157652"/>
    <lineage>
        <taxon>Eukaryota</taxon>
        <taxon>Viridiplantae</taxon>
        <taxon>Streptophyta</taxon>
        <taxon>Embryophyta</taxon>
        <taxon>Tracheophyta</taxon>
        <taxon>Spermatophyta</taxon>
        <taxon>Magnoliopsida</taxon>
        <taxon>eudicotyledons</taxon>
        <taxon>Gunneridae</taxon>
        <taxon>Pentapetalae</taxon>
        <taxon>rosids</taxon>
        <taxon>fabids</taxon>
        <taxon>Fabales</taxon>
        <taxon>Fabaceae</taxon>
        <taxon>Papilionoideae</taxon>
        <taxon>50 kb inversion clade</taxon>
        <taxon>NPAAA clade</taxon>
        <taxon>indigoferoid/millettioid clade</taxon>
        <taxon>Phaseoleae</taxon>
        <taxon>Mucuna</taxon>
    </lineage>
</organism>
<evidence type="ECO:0000256" key="1">
    <source>
        <dbReference type="ARBA" id="ARBA00004123"/>
    </source>
</evidence>
<dbReference type="InterPro" id="IPR015300">
    <property type="entry name" value="DNA-bd_pseudobarrel_sf"/>
</dbReference>
<evidence type="ECO:0000256" key="2">
    <source>
        <dbReference type="ARBA" id="ARBA00023015"/>
    </source>
</evidence>
<dbReference type="OrthoDB" id="1935604at2759"/>
<dbReference type="Gene3D" id="2.40.330.10">
    <property type="entry name" value="DNA-binding pseudobarrel domain"/>
    <property type="match status" value="1"/>
</dbReference>
<evidence type="ECO:0000256" key="4">
    <source>
        <dbReference type="ARBA" id="ARBA00023163"/>
    </source>
</evidence>
<proteinExistence type="predicted"/>
<dbReference type="Pfam" id="PF03754">
    <property type="entry name" value="At2g31720-like"/>
    <property type="match status" value="1"/>
</dbReference>
<dbReference type="SUPFAM" id="SSF101936">
    <property type="entry name" value="DNA-binding pseudobarrel domain"/>
    <property type="match status" value="1"/>
</dbReference>
<sequence length="210" mass="24962">MRDLETLRKLVASDWETLQKMSCKPFSPKFLDVAISLHAPQLYSEEELVQFIWCSKCMFVVHACREIEEMPEEERVMPMNKKSKKITNTEYRPSPDLPVEFKNRIIELNGYDIKFLMHKTLFRTDLDPNKSRLSMPINEIMCDFLTEDEITKLDERKITEGKRRPLIGMEVTVLDPRLREFALLLKKWNMRTNTYNLIKNWNDIVSVNSR</sequence>
<dbReference type="AlphaFoldDB" id="A0A371I3V8"/>
<dbReference type="InterPro" id="IPR005508">
    <property type="entry name" value="At2g31720-like"/>
</dbReference>